<comment type="caution">
    <text evidence="2">The sequence shown here is derived from an EMBL/GenBank/DDBJ whole genome shotgun (WGS) entry which is preliminary data.</text>
</comment>
<name>A0AAN7UEH5_9PEZI</name>
<keyword evidence="1" id="KW-0472">Membrane</keyword>
<accession>A0AAN7UEH5</accession>
<dbReference type="EMBL" id="JAWHQM010000006">
    <property type="protein sequence ID" value="KAK5627549.1"/>
    <property type="molecule type" value="Genomic_DNA"/>
</dbReference>
<gene>
    <name evidence="2" type="ORF">RRF57_003264</name>
</gene>
<protein>
    <recommendedName>
        <fullName evidence="4">NADH-ubiquinone oxidoreductase B15 subunit</fullName>
    </recommendedName>
</protein>
<reference evidence="2 3" key="1">
    <citation type="submission" date="2023-10" db="EMBL/GenBank/DDBJ databases">
        <title>Draft genome sequence of Xylaria bambusicola isolate GMP-LS, the root and basal stem rot pathogen of sugarcane in Indonesia.</title>
        <authorList>
            <person name="Selvaraj P."/>
            <person name="Muralishankar V."/>
            <person name="Muruganantham S."/>
            <person name="Sp S."/>
            <person name="Haryani S."/>
            <person name="Lau K.J.X."/>
            <person name="Naqvi N.I."/>
        </authorList>
    </citation>
    <scope>NUCLEOTIDE SEQUENCE [LARGE SCALE GENOMIC DNA]</scope>
    <source>
        <strain evidence="2">GMP-LS</strain>
    </source>
</reference>
<keyword evidence="1" id="KW-1133">Transmembrane helix</keyword>
<evidence type="ECO:0008006" key="4">
    <source>
        <dbReference type="Google" id="ProtNLM"/>
    </source>
</evidence>
<evidence type="ECO:0000256" key="1">
    <source>
        <dbReference type="SAM" id="Phobius"/>
    </source>
</evidence>
<keyword evidence="1" id="KW-0812">Transmembrane</keyword>
<dbReference type="Proteomes" id="UP001305414">
    <property type="component" value="Unassembled WGS sequence"/>
</dbReference>
<evidence type="ECO:0000313" key="2">
    <source>
        <dbReference type="EMBL" id="KAK5627549.1"/>
    </source>
</evidence>
<proteinExistence type="predicted"/>
<feature type="transmembrane region" description="Helical" evidence="1">
    <location>
        <begin position="112"/>
        <end position="132"/>
    </location>
</feature>
<dbReference type="PANTHER" id="PTHR39476">
    <property type="entry name" value="NADH:UBIQUINONE OXIDOREDUCTASE 6.6KD SUBUNIT"/>
    <property type="match status" value="1"/>
</dbReference>
<dbReference type="PANTHER" id="PTHR39476:SF1">
    <property type="entry name" value="NADH DEHYDROGENASE [UBIQUINONE] 1 BETA SUBCOMPLEX SUBUNIT 4"/>
    <property type="match status" value="1"/>
</dbReference>
<evidence type="ECO:0000313" key="3">
    <source>
        <dbReference type="Proteomes" id="UP001305414"/>
    </source>
</evidence>
<organism evidence="2 3">
    <name type="scientific">Xylaria bambusicola</name>
    <dbReference type="NCBI Taxonomy" id="326684"/>
    <lineage>
        <taxon>Eukaryota</taxon>
        <taxon>Fungi</taxon>
        <taxon>Dikarya</taxon>
        <taxon>Ascomycota</taxon>
        <taxon>Pezizomycotina</taxon>
        <taxon>Sordariomycetes</taxon>
        <taxon>Xylariomycetidae</taxon>
        <taxon>Xylariales</taxon>
        <taxon>Xylariaceae</taxon>
        <taxon>Xylaria</taxon>
    </lineage>
</organism>
<dbReference type="AlphaFoldDB" id="A0AAN7UEH5"/>
<sequence length="176" mass="19862">MIVYVLGGTSEAQSAVAQGRFSHIFQPHSTSIPRSALQVEAQLNHWLCQNRITNIPLFTDDRYSTVARQLDVPLSVKMGGLQHYRMAMDPAIQKLGTMTTNRHKYFRWTPRTAGTTFGFLVVVPFIIGVIGYQTDVRRSLRTTSHATGDPQLFKPNAVRAGPLFYITLRFTSYNEI</sequence>
<keyword evidence="3" id="KW-1185">Reference proteome</keyword>